<name>A0A443SPR6_9ACAR</name>
<dbReference type="Gene3D" id="1.20.1070.10">
    <property type="entry name" value="Rhodopsin 7-helix transmembrane proteins"/>
    <property type="match status" value="1"/>
</dbReference>
<evidence type="ECO:0000313" key="12">
    <source>
        <dbReference type="Proteomes" id="UP000288716"/>
    </source>
</evidence>
<evidence type="ECO:0000256" key="4">
    <source>
        <dbReference type="ARBA" id="ARBA00022989"/>
    </source>
</evidence>
<dbReference type="Pfam" id="PF00001">
    <property type="entry name" value="7tm_1"/>
    <property type="match status" value="1"/>
</dbReference>
<evidence type="ECO:0000256" key="7">
    <source>
        <dbReference type="ARBA" id="ARBA00023170"/>
    </source>
</evidence>
<reference evidence="11 12" key="1">
    <citation type="journal article" date="2018" name="Gigascience">
        <title>Genomes of trombidid mites reveal novel predicted allergens and laterally-transferred genes associated with secondary metabolism.</title>
        <authorList>
            <person name="Dong X."/>
            <person name="Chaisiri K."/>
            <person name="Xia D."/>
            <person name="Armstrong S.D."/>
            <person name="Fang Y."/>
            <person name="Donnelly M.J."/>
            <person name="Kadowaki T."/>
            <person name="McGarry J.W."/>
            <person name="Darby A.C."/>
            <person name="Makepeace B.L."/>
        </authorList>
    </citation>
    <scope>NUCLEOTIDE SEQUENCE [LARGE SCALE GENOMIC DNA]</scope>
    <source>
        <strain evidence="11">UoL-UT</strain>
    </source>
</reference>
<dbReference type="InterPro" id="IPR017452">
    <property type="entry name" value="GPCR_Rhodpsn_7TM"/>
</dbReference>
<keyword evidence="12" id="KW-1185">Reference proteome</keyword>
<evidence type="ECO:0000259" key="10">
    <source>
        <dbReference type="PROSITE" id="PS50262"/>
    </source>
</evidence>
<evidence type="ECO:0000256" key="3">
    <source>
        <dbReference type="ARBA" id="ARBA00022692"/>
    </source>
</evidence>
<feature type="domain" description="G-protein coupled receptors family 1 profile" evidence="10">
    <location>
        <begin position="1"/>
        <end position="173"/>
    </location>
</feature>
<dbReference type="PANTHER" id="PTHR45695:SF9">
    <property type="entry name" value="LEUCOKININ RECEPTOR"/>
    <property type="match status" value="1"/>
</dbReference>
<keyword evidence="3 9" id="KW-0812">Transmembrane</keyword>
<comment type="similarity">
    <text evidence="2">Belongs to the G-protein coupled receptor 1 family.</text>
</comment>
<evidence type="ECO:0000256" key="6">
    <source>
        <dbReference type="ARBA" id="ARBA00023136"/>
    </source>
</evidence>
<comment type="subcellular location">
    <subcellularLocation>
        <location evidence="1">Membrane</location>
        <topology evidence="1">Multi-pass membrane protein</topology>
    </subcellularLocation>
</comment>
<dbReference type="EMBL" id="NCKV01000883">
    <property type="protein sequence ID" value="RWS29504.1"/>
    <property type="molecule type" value="Genomic_DNA"/>
</dbReference>
<keyword evidence="8" id="KW-0807">Transducer</keyword>
<dbReference type="PRINTS" id="PR00237">
    <property type="entry name" value="GPCRRHODOPSN"/>
</dbReference>
<dbReference type="STRING" id="299467.A0A443SPR6"/>
<feature type="transmembrane region" description="Helical" evidence="9">
    <location>
        <begin position="156"/>
        <end position="176"/>
    </location>
</feature>
<dbReference type="PROSITE" id="PS50262">
    <property type="entry name" value="G_PROTEIN_RECEP_F1_2"/>
    <property type="match status" value="1"/>
</dbReference>
<dbReference type="VEuPathDB" id="VectorBase:LDEU002536"/>
<dbReference type="GO" id="GO:0004930">
    <property type="term" value="F:G protein-coupled receptor activity"/>
    <property type="evidence" value="ECO:0007669"/>
    <property type="project" value="UniProtKB-KW"/>
</dbReference>
<feature type="transmembrane region" description="Helical" evidence="9">
    <location>
        <begin position="115"/>
        <end position="136"/>
    </location>
</feature>
<comment type="caution">
    <text evidence="11">The sequence shown here is derived from an EMBL/GenBank/DDBJ whole genome shotgun (WGS) entry which is preliminary data.</text>
</comment>
<feature type="transmembrane region" description="Helical" evidence="9">
    <location>
        <begin position="30"/>
        <end position="53"/>
    </location>
</feature>
<evidence type="ECO:0000256" key="1">
    <source>
        <dbReference type="ARBA" id="ARBA00004141"/>
    </source>
</evidence>
<evidence type="ECO:0000256" key="8">
    <source>
        <dbReference type="ARBA" id="ARBA00023224"/>
    </source>
</evidence>
<keyword evidence="4 9" id="KW-1133">Transmembrane helix</keyword>
<evidence type="ECO:0000256" key="9">
    <source>
        <dbReference type="SAM" id="Phobius"/>
    </source>
</evidence>
<evidence type="ECO:0000256" key="2">
    <source>
        <dbReference type="ARBA" id="ARBA00010663"/>
    </source>
</evidence>
<dbReference type="PANTHER" id="PTHR45695">
    <property type="entry name" value="LEUCOKININ RECEPTOR-RELATED"/>
    <property type="match status" value="1"/>
</dbReference>
<keyword evidence="7 11" id="KW-0675">Receptor</keyword>
<proteinExistence type="inferred from homology"/>
<gene>
    <name evidence="11" type="ORF">B4U80_03040</name>
</gene>
<dbReference type="AlphaFoldDB" id="A0A443SPR6"/>
<sequence>MKTTFTNYETTVTLFSCKELNDWRTFAVSIYRFVTLFAVPSILMIACYTWVIIELWISTKTINELTQQSSLETRRVNSASNIREENGSPLHTNRVILRSHVNSEHKDIKSARQQVIKMLILIVVLFLVCWGPRLLMEVIIKCCLDVFNHGTYTLRIIFYLLPFIHSCLNPIVYCFMSTKFRRKIMSCCQRFCVTCRRRNQVLNHSLLTSTTLRSQHLSSVYTLTSVARSFNNMQNTNEE</sequence>
<evidence type="ECO:0000256" key="5">
    <source>
        <dbReference type="ARBA" id="ARBA00023040"/>
    </source>
</evidence>
<dbReference type="SUPFAM" id="SSF81321">
    <property type="entry name" value="Family A G protein-coupled receptor-like"/>
    <property type="match status" value="1"/>
</dbReference>
<dbReference type="InterPro" id="IPR000276">
    <property type="entry name" value="GPCR_Rhodpsn"/>
</dbReference>
<evidence type="ECO:0000313" key="11">
    <source>
        <dbReference type="EMBL" id="RWS29504.1"/>
    </source>
</evidence>
<keyword evidence="6 9" id="KW-0472">Membrane</keyword>
<dbReference type="Proteomes" id="UP000288716">
    <property type="component" value="Unassembled WGS sequence"/>
</dbReference>
<dbReference type="OrthoDB" id="2132067at2759"/>
<accession>A0A443SPR6</accession>
<dbReference type="GO" id="GO:0005886">
    <property type="term" value="C:plasma membrane"/>
    <property type="evidence" value="ECO:0007669"/>
    <property type="project" value="TreeGrafter"/>
</dbReference>
<protein>
    <submittedName>
        <fullName evidence="11">G-protein coupled receptor-like protein</fullName>
    </submittedName>
</protein>
<organism evidence="11 12">
    <name type="scientific">Leptotrombidium deliense</name>
    <dbReference type="NCBI Taxonomy" id="299467"/>
    <lineage>
        <taxon>Eukaryota</taxon>
        <taxon>Metazoa</taxon>
        <taxon>Ecdysozoa</taxon>
        <taxon>Arthropoda</taxon>
        <taxon>Chelicerata</taxon>
        <taxon>Arachnida</taxon>
        <taxon>Acari</taxon>
        <taxon>Acariformes</taxon>
        <taxon>Trombidiformes</taxon>
        <taxon>Prostigmata</taxon>
        <taxon>Anystina</taxon>
        <taxon>Parasitengona</taxon>
        <taxon>Trombiculoidea</taxon>
        <taxon>Trombiculidae</taxon>
        <taxon>Leptotrombidium</taxon>
    </lineage>
</organism>
<keyword evidence="5" id="KW-0297">G-protein coupled receptor</keyword>